<keyword evidence="6" id="KW-0472">Membrane</keyword>
<feature type="transmembrane region" description="Helical" evidence="6">
    <location>
        <begin position="74"/>
        <end position="96"/>
    </location>
</feature>
<evidence type="ECO:0000256" key="3">
    <source>
        <dbReference type="ARBA" id="ARBA00022723"/>
    </source>
</evidence>
<protein>
    <submittedName>
        <fullName evidence="7">Carotenoid oxygenase family protein</fullName>
    </submittedName>
</protein>
<feature type="transmembrane region" description="Helical" evidence="6">
    <location>
        <begin position="49"/>
        <end position="68"/>
    </location>
</feature>
<comment type="cofactor">
    <cofactor evidence="1">
        <name>Fe(2+)</name>
        <dbReference type="ChEBI" id="CHEBI:29033"/>
    </cofactor>
</comment>
<evidence type="ECO:0000256" key="4">
    <source>
        <dbReference type="ARBA" id="ARBA00023002"/>
    </source>
</evidence>
<feature type="transmembrane region" description="Helical" evidence="6">
    <location>
        <begin position="12"/>
        <end position="42"/>
    </location>
</feature>
<keyword evidence="3" id="KW-0479">Metal-binding</keyword>
<dbReference type="Proteomes" id="UP001222087">
    <property type="component" value="Chromosome"/>
</dbReference>
<evidence type="ECO:0000256" key="1">
    <source>
        <dbReference type="ARBA" id="ARBA00001954"/>
    </source>
</evidence>
<dbReference type="RefSeq" id="WP_275089758.1">
    <property type="nucleotide sequence ID" value="NZ_CP119078.1"/>
</dbReference>
<gene>
    <name evidence="7" type="ORF">PXX05_03940</name>
</gene>
<accession>A0ABY8AW32</accession>
<dbReference type="PANTHER" id="PTHR10543:SF89">
    <property type="entry name" value="CAROTENOID 9,10(9',10')-CLEAVAGE DIOXYGENASE 1"/>
    <property type="match status" value="1"/>
</dbReference>
<reference evidence="7 8" key="1">
    <citation type="submission" date="2023-02" db="EMBL/GenBank/DDBJ databases">
        <title>Genome Sequence of L. cardiaca H63T.</title>
        <authorList>
            <person name="Lopez A.E."/>
            <person name="Cianciotto N.P."/>
        </authorList>
    </citation>
    <scope>NUCLEOTIDE SEQUENCE [LARGE SCALE GENOMIC DNA]</scope>
    <source>
        <strain evidence="7 8">H63</strain>
    </source>
</reference>
<sequence length="646" mass="73559">MTSSSFQGFIPWIVYFVLAGSQYLADEVAVLAALAATIIFNFKNLRKKFILDWGTLLYFAFLSVMYLLPVGNWFNQIAFLLSNVVLALIMWVSIIIKKPFSMQYAKEGVDEIFWITPTFKYINYAISLVWALALSLMAIDGLLQSSGVASDWVADFILVSLFVIAIWFTNWFPDWYQGFLFKKFSKKKDDVRKNPYLQGNFAPIQDELFVTDLPIEGELPKELSGIYMRNGPNPLFEPLSYTFPLDGDGMLHAVYINEGKANYRNRFVETKGLIAEKKAGRPLYGGIARPIPVDPRLIGKDGDRGPVKDGAFIHIIRHAEQYLALYESGPAYDVSSQLKTIGEWCPPGGTRPFNVNAHTRLDPETGELYAFTYNLQSPYLQYYVLNKEGNLTHNIPIEKSTPSMMHDFILTKNYIVFFDCPAVFDLSKLATGGNLLSWQPELGVKIIVVNRQTNEMFSIEAETFFVYHFANGFEQNNHLIIDYVRHAKLALQKDTTASAKPPVLYRTVIDLQTKMAIHTQLDDYPVEFPRINEERISKPNRYIYIPTRTAGEQFNALIKYDLEKQIPIVHDFGENAEVGEAVFVPNSSRKTEDDGLIALFVYDKREGKSDFIFLNAQTFVDEPVAKIKLPHRVPHGLHGSWMPGPW</sequence>
<dbReference type="Pfam" id="PF03055">
    <property type="entry name" value="RPE65"/>
    <property type="match status" value="1"/>
</dbReference>
<evidence type="ECO:0000313" key="8">
    <source>
        <dbReference type="Proteomes" id="UP001222087"/>
    </source>
</evidence>
<evidence type="ECO:0000256" key="2">
    <source>
        <dbReference type="ARBA" id="ARBA00006787"/>
    </source>
</evidence>
<dbReference type="EMBL" id="CP119078">
    <property type="protein sequence ID" value="WED43944.1"/>
    <property type="molecule type" value="Genomic_DNA"/>
</dbReference>
<keyword evidence="6" id="KW-0812">Transmembrane</keyword>
<dbReference type="PANTHER" id="PTHR10543">
    <property type="entry name" value="BETA-CAROTENE DIOXYGENASE"/>
    <property type="match status" value="1"/>
</dbReference>
<organism evidence="7 8">
    <name type="scientific">Legionella cardiaca</name>
    <dbReference type="NCBI Taxonomy" id="1071983"/>
    <lineage>
        <taxon>Bacteria</taxon>
        <taxon>Pseudomonadati</taxon>
        <taxon>Pseudomonadota</taxon>
        <taxon>Gammaproteobacteria</taxon>
        <taxon>Legionellales</taxon>
        <taxon>Legionellaceae</taxon>
        <taxon>Legionella</taxon>
    </lineage>
</organism>
<keyword evidence="4" id="KW-0560">Oxidoreductase</keyword>
<feature type="transmembrane region" description="Helical" evidence="6">
    <location>
        <begin position="121"/>
        <end position="140"/>
    </location>
</feature>
<name>A0ABY8AW32_9GAMM</name>
<keyword evidence="5" id="KW-0408">Iron</keyword>
<evidence type="ECO:0000313" key="7">
    <source>
        <dbReference type="EMBL" id="WED43944.1"/>
    </source>
</evidence>
<dbReference type="InterPro" id="IPR004294">
    <property type="entry name" value="Carotenoid_Oase"/>
</dbReference>
<evidence type="ECO:0000256" key="5">
    <source>
        <dbReference type="ARBA" id="ARBA00023004"/>
    </source>
</evidence>
<keyword evidence="6" id="KW-1133">Transmembrane helix</keyword>
<keyword evidence="8" id="KW-1185">Reference proteome</keyword>
<comment type="similarity">
    <text evidence="2">Belongs to the carotenoid oxygenase family.</text>
</comment>
<proteinExistence type="inferred from homology"/>
<evidence type="ECO:0000256" key="6">
    <source>
        <dbReference type="SAM" id="Phobius"/>
    </source>
</evidence>
<feature type="transmembrane region" description="Helical" evidence="6">
    <location>
        <begin position="152"/>
        <end position="173"/>
    </location>
</feature>